<evidence type="ECO:0000256" key="4">
    <source>
        <dbReference type="ARBA" id="ARBA00022679"/>
    </source>
</evidence>
<proteinExistence type="predicted"/>
<evidence type="ECO:0000256" key="1">
    <source>
        <dbReference type="ARBA" id="ARBA00004953"/>
    </source>
</evidence>
<sequence length="189" mass="20971">MHFIKDEEFIRGNCPMTKEEIRILSAAKLNLRKDSRVLDIGAGTGSVSIQAAKICTLGEVIGIEKDEEALEVIYKNIEKFNIGNLKVIEGEALASLPKVEGKFDSIFIGGSGGNIEDIIKLYGEKLKENGKMVLNFITINNLYKAMSTLKELNYKIKCTEVTISKTRGETFMLMGYNPIFIIEGEKVNG</sequence>
<dbReference type="InterPro" id="IPR029063">
    <property type="entry name" value="SAM-dependent_MTases_sf"/>
</dbReference>
<dbReference type="Gene3D" id="3.40.50.150">
    <property type="entry name" value="Vaccinia Virus protein VP39"/>
    <property type="match status" value="1"/>
</dbReference>
<feature type="domain" description="Methyltransferase" evidence="6">
    <location>
        <begin position="32"/>
        <end position="159"/>
    </location>
</feature>
<dbReference type="InterPro" id="IPR020596">
    <property type="entry name" value="rRNA_Ade_Mease_Trfase_CS"/>
</dbReference>
<dbReference type="EMBL" id="JAAZWO010000007">
    <property type="protein sequence ID" value="MBC2397763.1"/>
    <property type="molecule type" value="Genomic_DNA"/>
</dbReference>
<dbReference type="GO" id="GO:0009236">
    <property type="term" value="P:cobalamin biosynthetic process"/>
    <property type="evidence" value="ECO:0007669"/>
    <property type="project" value="UniProtKB-KW"/>
</dbReference>
<dbReference type="PROSITE" id="PS01131">
    <property type="entry name" value="RRNA_A_DIMETH"/>
    <property type="match status" value="1"/>
</dbReference>
<dbReference type="PANTHER" id="PTHR43182">
    <property type="entry name" value="COBALT-PRECORRIN-6B C(15)-METHYLTRANSFERASE (DECARBOXYLATING)"/>
    <property type="match status" value="1"/>
</dbReference>
<keyword evidence="4" id="KW-0808">Transferase</keyword>
<dbReference type="RefSeq" id="WP_035151061.1">
    <property type="nucleotide sequence ID" value="NZ_JAAZWO010000007.1"/>
</dbReference>
<accession>A0A923J1V1</accession>
<dbReference type="InterPro" id="IPR050714">
    <property type="entry name" value="Cobalamin_biosynth_MTase"/>
</dbReference>
<evidence type="ECO:0000256" key="3">
    <source>
        <dbReference type="ARBA" id="ARBA00022603"/>
    </source>
</evidence>
<evidence type="ECO:0000313" key="8">
    <source>
        <dbReference type="Proteomes" id="UP000563151"/>
    </source>
</evidence>
<comment type="caution">
    <text evidence="7">The sequence shown here is derived from an EMBL/GenBank/DDBJ whole genome shotgun (WGS) entry which is preliminary data.</text>
</comment>
<evidence type="ECO:0000313" key="7">
    <source>
        <dbReference type="EMBL" id="MBC2397763.1"/>
    </source>
</evidence>
<dbReference type="CDD" id="cd02440">
    <property type="entry name" value="AdoMet_MTases"/>
    <property type="match status" value="1"/>
</dbReference>
<dbReference type="SUPFAM" id="SSF53335">
    <property type="entry name" value="S-adenosyl-L-methionine-dependent methyltransferases"/>
    <property type="match status" value="1"/>
</dbReference>
<keyword evidence="2" id="KW-0169">Cobalamin biosynthesis</keyword>
<protein>
    <submittedName>
        <fullName evidence="7">Precorrin-6Y C5,15-methyltransferase (Decarboxylating) subunit CbiT</fullName>
    </submittedName>
</protein>
<dbReference type="InterPro" id="IPR025714">
    <property type="entry name" value="Methyltranfer_dom"/>
</dbReference>
<evidence type="ECO:0000259" key="6">
    <source>
        <dbReference type="Pfam" id="PF13847"/>
    </source>
</evidence>
<dbReference type="InterPro" id="IPR014008">
    <property type="entry name" value="Cbl_synth_MTase_CbiT"/>
</dbReference>
<comment type="pathway">
    <text evidence="1">Cofactor biosynthesis; adenosylcobalamin biosynthesis.</text>
</comment>
<dbReference type="GO" id="GO:0000179">
    <property type="term" value="F:rRNA (adenine-N6,N6-)-dimethyltransferase activity"/>
    <property type="evidence" value="ECO:0007669"/>
    <property type="project" value="InterPro"/>
</dbReference>
<keyword evidence="8" id="KW-1185">Reference proteome</keyword>
<reference evidence="7 8" key="1">
    <citation type="submission" date="2020-04" db="EMBL/GenBank/DDBJ databases">
        <title>Genomic insights into acetone-butanol-ethanol (ABE) fermentation by sequencing solventogenic clostridia strains.</title>
        <authorList>
            <person name="Brown S."/>
        </authorList>
    </citation>
    <scope>NUCLEOTIDE SEQUENCE [LARGE SCALE GENOMIC DNA]</scope>
    <source>
        <strain evidence="7 8">DJ011</strain>
    </source>
</reference>
<keyword evidence="5" id="KW-0949">S-adenosyl-L-methionine</keyword>
<dbReference type="GO" id="GO:0008276">
    <property type="term" value="F:protein methyltransferase activity"/>
    <property type="evidence" value="ECO:0007669"/>
    <property type="project" value="InterPro"/>
</dbReference>
<gene>
    <name evidence="7" type="primary">cbiT</name>
    <name evidence="7" type="ORF">HGG79_08240</name>
</gene>
<dbReference type="NCBIfam" id="TIGR02469">
    <property type="entry name" value="CbiT"/>
    <property type="match status" value="1"/>
</dbReference>
<dbReference type="Proteomes" id="UP000563151">
    <property type="component" value="Unassembled WGS sequence"/>
</dbReference>
<evidence type="ECO:0000256" key="5">
    <source>
        <dbReference type="ARBA" id="ARBA00022691"/>
    </source>
</evidence>
<keyword evidence="3" id="KW-0489">Methyltransferase</keyword>
<dbReference type="PANTHER" id="PTHR43182:SF1">
    <property type="entry name" value="COBALT-PRECORRIN-7 C(5)-METHYLTRANSFERASE"/>
    <property type="match status" value="1"/>
</dbReference>
<evidence type="ECO:0000256" key="2">
    <source>
        <dbReference type="ARBA" id="ARBA00022573"/>
    </source>
</evidence>
<organism evidence="7 8">
    <name type="scientific">Clostridium tetanomorphum</name>
    <dbReference type="NCBI Taxonomy" id="1553"/>
    <lineage>
        <taxon>Bacteria</taxon>
        <taxon>Bacillati</taxon>
        <taxon>Bacillota</taxon>
        <taxon>Clostridia</taxon>
        <taxon>Eubacteriales</taxon>
        <taxon>Clostridiaceae</taxon>
        <taxon>Clostridium</taxon>
    </lineage>
</organism>
<name>A0A923J1V1_CLOTT</name>
<dbReference type="Pfam" id="PF13847">
    <property type="entry name" value="Methyltransf_31"/>
    <property type="match status" value="1"/>
</dbReference>
<dbReference type="AlphaFoldDB" id="A0A923J1V1"/>